<accession>A0A917NSD6</accession>
<evidence type="ECO:0000313" key="2">
    <source>
        <dbReference type="Proteomes" id="UP000661507"/>
    </source>
</evidence>
<proteinExistence type="predicted"/>
<reference evidence="1" key="2">
    <citation type="submission" date="2020-09" db="EMBL/GenBank/DDBJ databases">
        <authorList>
            <person name="Sun Q."/>
            <person name="Zhou Y."/>
        </authorList>
    </citation>
    <scope>NUCLEOTIDE SEQUENCE</scope>
    <source>
        <strain evidence="1">CGMCC 1.3617</strain>
    </source>
</reference>
<evidence type="ECO:0000313" key="1">
    <source>
        <dbReference type="EMBL" id="GGJ25296.1"/>
    </source>
</evidence>
<dbReference type="EMBL" id="BMKW01000008">
    <property type="protein sequence ID" value="GGJ25296.1"/>
    <property type="molecule type" value="Genomic_DNA"/>
</dbReference>
<protein>
    <submittedName>
        <fullName evidence="1">Uncharacterized protein</fullName>
    </submittedName>
</protein>
<comment type="caution">
    <text evidence="1">The sequence shown here is derived from an EMBL/GenBank/DDBJ whole genome shotgun (WGS) entry which is preliminary data.</text>
</comment>
<keyword evidence="2" id="KW-1185">Reference proteome</keyword>
<gene>
    <name evidence="1" type="ORF">GCM10011320_35840</name>
</gene>
<dbReference type="Proteomes" id="UP000661507">
    <property type="component" value="Unassembled WGS sequence"/>
</dbReference>
<sequence length="134" mass="14583">MTDAPRRRRPGGLPFGSSHPVHLRARIRQAEAVRLRGAGWSLAAIAEHLGYASRQGAHEAIRSARTHASPSVALRMEEAQLDAARLDKLLVAVLPAAFTGRMSYIRAAIGLIELRQRVVRALSALRAEVQGPRP</sequence>
<name>A0A917NSD6_9PROT</name>
<dbReference type="RefSeq" id="WP_188969058.1">
    <property type="nucleotide sequence ID" value="NZ_BMKW01000008.1"/>
</dbReference>
<reference evidence="1" key="1">
    <citation type="journal article" date="2014" name="Int. J. Syst. Evol. Microbiol.">
        <title>Complete genome sequence of Corynebacterium casei LMG S-19264T (=DSM 44701T), isolated from a smear-ripened cheese.</title>
        <authorList>
            <consortium name="US DOE Joint Genome Institute (JGI-PGF)"/>
            <person name="Walter F."/>
            <person name="Albersmeier A."/>
            <person name="Kalinowski J."/>
            <person name="Ruckert C."/>
        </authorList>
    </citation>
    <scope>NUCLEOTIDE SEQUENCE</scope>
    <source>
        <strain evidence="1">CGMCC 1.3617</strain>
    </source>
</reference>
<dbReference type="AlphaFoldDB" id="A0A917NSD6"/>
<organism evidence="1 2">
    <name type="scientific">Neoroseomonas lacus</name>
    <dbReference type="NCBI Taxonomy" id="287609"/>
    <lineage>
        <taxon>Bacteria</taxon>
        <taxon>Pseudomonadati</taxon>
        <taxon>Pseudomonadota</taxon>
        <taxon>Alphaproteobacteria</taxon>
        <taxon>Acetobacterales</taxon>
        <taxon>Acetobacteraceae</taxon>
        <taxon>Neoroseomonas</taxon>
    </lineage>
</organism>